<dbReference type="AlphaFoldDB" id="A0A6G4QVB3"/>
<dbReference type="EMBL" id="JAAKGT010000002">
    <property type="protein sequence ID" value="NGM49387.1"/>
    <property type="molecule type" value="Genomic_DNA"/>
</dbReference>
<sequence>MNSFTIEADGLRYRGAWLLQGQTLQVRSDYGSASVALGERHPAAAAREVLRELARIDDRARRSPY</sequence>
<accession>A0A6G4QVB3</accession>
<dbReference type="RefSeq" id="WP_165257282.1">
    <property type="nucleotide sequence ID" value="NZ_JAAKGT010000002.1"/>
</dbReference>
<evidence type="ECO:0000313" key="1">
    <source>
        <dbReference type="EMBL" id="NGM49387.1"/>
    </source>
</evidence>
<reference evidence="1" key="1">
    <citation type="submission" date="2020-02" db="EMBL/GenBank/DDBJ databases">
        <authorList>
            <person name="Gao J."/>
            <person name="Sun J."/>
        </authorList>
    </citation>
    <scope>NUCLEOTIDE SEQUENCE</scope>
    <source>
        <strain evidence="1">602-2</strain>
    </source>
</reference>
<name>A0A6G4QVB3_9CAUL</name>
<protein>
    <submittedName>
        <fullName evidence="1">Uncharacterized protein</fullName>
    </submittedName>
</protein>
<comment type="caution">
    <text evidence="1">The sequence shown here is derived from an EMBL/GenBank/DDBJ whole genome shotgun (WGS) entry which is preliminary data.</text>
</comment>
<organism evidence="1">
    <name type="scientific">Caulobacter sp. 602-2</name>
    <dbReference type="NCBI Taxonomy" id="2710887"/>
    <lineage>
        <taxon>Bacteria</taxon>
        <taxon>Pseudomonadati</taxon>
        <taxon>Pseudomonadota</taxon>
        <taxon>Alphaproteobacteria</taxon>
        <taxon>Caulobacterales</taxon>
        <taxon>Caulobacteraceae</taxon>
        <taxon>Caulobacter</taxon>
    </lineage>
</organism>
<gene>
    <name evidence="1" type="ORF">G5B46_07200</name>
</gene>
<proteinExistence type="predicted"/>